<evidence type="ECO:0000256" key="3">
    <source>
        <dbReference type="PROSITE-ProRule" id="PRU00285"/>
    </source>
</evidence>
<evidence type="ECO:0000256" key="2">
    <source>
        <dbReference type="PIRNR" id="PIRNR036514"/>
    </source>
</evidence>
<evidence type="ECO:0000259" key="6">
    <source>
        <dbReference type="PROSITE" id="PS01031"/>
    </source>
</evidence>
<dbReference type="Proteomes" id="UP001642540">
    <property type="component" value="Unassembled WGS sequence"/>
</dbReference>
<feature type="compositionally biased region" description="Basic and acidic residues" evidence="5">
    <location>
        <begin position="174"/>
        <end position="193"/>
    </location>
</feature>
<dbReference type="Gene3D" id="2.60.40.790">
    <property type="match status" value="1"/>
</dbReference>
<dbReference type="InterPro" id="IPR008978">
    <property type="entry name" value="HSP20-like_chaperone"/>
</dbReference>
<organism evidence="7 8">
    <name type="scientific">Orchesella dallaii</name>
    <dbReference type="NCBI Taxonomy" id="48710"/>
    <lineage>
        <taxon>Eukaryota</taxon>
        <taxon>Metazoa</taxon>
        <taxon>Ecdysozoa</taxon>
        <taxon>Arthropoda</taxon>
        <taxon>Hexapoda</taxon>
        <taxon>Collembola</taxon>
        <taxon>Entomobryomorpha</taxon>
        <taxon>Entomobryoidea</taxon>
        <taxon>Orchesellidae</taxon>
        <taxon>Orchesellinae</taxon>
        <taxon>Orchesella</taxon>
    </lineage>
</organism>
<evidence type="ECO:0000256" key="4">
    <source>
        <dbReference type="RuleBase" id="RU003616"/>
    </source>
</evidence>
<gene>
    <name evidence="7" type="ORF">ODALV1_LOCUS11345</name>
</gene>
<comment type="similarity">
    <text evidence="2 3 4">Belongs to the small heat shock protein (HSP20) family.</text>
</comment>
<dbReference type="PANTHER" id="PTHR45640:SF13">
    <property type="entry name" value="HEAT SHOCK PROTEIN 22-RELATED"/>
    <property type="match status" value="1"/>
</dbReference>
<dbReference type="InterPro" id="IPR001436">
    <property type="entry name" value="Alpha-crystallin/sHSP_animal"/>
</dbReference>
<dbReference type="InterPro" id="IPR055269">
    <property type="entry name" value="Alpha-crystallin/HSP_16"/>
</dbReference>
<evidence type="ECO:0000313" key="8">
    <source>
        <dbReference type="Proteomes" id="UP001642540"/>
    </source>
</evidence>
<sequence>MILTFEREPLGWVHPFYRRPNAHHHHHHRANEWDDFVRPALETVSTLNHMLELANPHPRVIQSLAAQRAEQKKDKFEVKLDVQQFAPEELDVKMAKNCLVVEGKHEEKQDEHGFISRHFVRRYQLPEDVKAETITCNLSSDGFLCLSAPRMIEQKPTAERTVPINFTGKPAVTQEKEQQKEVQKNERMEEASA</sequence>
<keyword evidence="8" id="KW-1185">Reference proteome</keyword>
<evidence type="ECO:0000313" key="7">
    <source>
        <dbReference type="EMBL" id="CAL8103093.1"/>
    </source>
</evidence>
<dbReference type="PRINTS" id="PR00299">
    <property type="entry name" value="ACRYSTALLIN"/>
</dbReference>
<keyword evidence="1" id="KW-0346">Stress response</keyword>
<dbReference type="PANTHER" id="PTHR45640">
    <property type="entry name" value="HEAT SHOCK PROTEIN HSP-12.2-RELATED"/>
    <property type="match status" value="1"/>
</dbReference>
<name>A0ABP1QH25_9HEXA</name>
<dbReference type="EMBL" id="CAXLJM020000034">
    <property type="protein sequence ID" value="CAL8103093.1"/>
    <property type="molecule type" value="Genomic_DNA"/>
</dbReference>
<feature type="region of interest" description="Disordered" evidence="5">
    <location>
        <begin position="161"/>
        <end position="193"/>
    </location>
</feature>
<proteinExistence type="inferred from homology"/>
<feature type="domain" description="SHSP" evidence="6">
    <location>
        <begin position="58"/>
        <end position="167"/>
    </location>
</feature>
<dbReference type="PROSITE" id="PS01031">
    <property type="entry name" value="SHSP"/>
    <property type="match status" value="1"/>
</dbReference>
<accession>A0ABP1QH25</accession>
<evidence type="ECO:0000256" key="5">
    <source>
        <dbReference type="SAM" id="MobiDB-lite"/>
    </source>
</evidence>
<comment type="caution">
    <text evidence="7">The sequence shown here is derived from an EMBL/GenBank/DDBJ whole genome shotgun (WGS) entry which is preliminary data.</text>
</comment>
<dbReference type="Pfam" id="PF00011">
    <property type="entry name" value="HSP20"/>
    <property type="match status" value="1"/>
</dbReference>
<reference evidence="7 8" key="1">
    <citation type="submission" date="2024-08" db="EMBL/GenBank/DDBJ databases">
        <authorList>
            <person name="Cucini C."/>
            <person name="Frati F."/>
        </authorList>
    </citation>
    <scope>NUCLEOTIDE SEQUENCE [LARGE SCALE GENOMIC DNA]</scope>
</reference>
<evidence type="ECO:0000256" key="1">
    <source>
        <dbReference type="ARBA" id="ARBA00023016"/>
    </source>
</evidence>
<dbReference type="SUPFAM" id="SSF49764">
    <property type="entry name" value="HSP20-like chaperones"/>
    <property type="match status" value="1"/>
</dbReference>
<dbReference type="CDD" id="cd06526">
    <property type="entry name" value="metazoan_ACD"/>
    <property type="match status" value="1"/>
</dbReference>
<dbReference type="PIRSF" id="PIRSF036514">
    <property type="entry name" value="Sm_HSP_B1"/>
    <property type="match status" value="1"/>
</dbReference>
<dbReference type="InterPro" id="IPR002068">
    <property type="entry name" value="A-crystallin/Hsp20_dom"/>
</dbReference>
<protein>
    <recommendedName>
        <fullName evidence="6">SHSP domain-containing protein</fullName>
    </recommendedName>
</protein>